<keyword evidence="3" id="KW-1185">Reference proteome</keyword>
<dbReference type="AlphaFoldDB" id="A0A9Q0RFY5"/>
<evidence type="ECO:0000313" key="3">
    <source>
        <dbReference type="Proteomes" id="UP001149090"/>
    </source>
</evidence>
<evidence type="ECO:0000313" key="2">
    <source>
        <dbReference type="EMBL" id="KAJ5078193.1"/>
    </source>
</evidence>
<dbReference type="Gene3D" id="1.25.40.10">
    <property type="entry name" value="Tetratricopeptide repeat domain"/>
    <property type="match status" value="1"/>
</dbReference>
<dbReference type="SUPFAM" id="SSF49764">
    <property type="entry name" value="HSP20-like chaperones"/>
    <property type="match status" value="1"/>
</dbReference>
<dbReference type="EMBL" id="JAPDFW010000054">
    <property type="protein sequence ID" value="KAJ5078193.1"/>
    <property type="molecule type" value="Genomic_DNA"/>
</dbReference>
<sequence>MQYNFSQNSQEIIIQFEIQNPQQLIIELTETSIFLTISSTNPIISGTLYSSIIVEKSTKNFDQKTKIFQFKLFKSNLSNWPFVIIKEHPKGYLDPHSEFLLSKYYESQRVFDKSLKYLLSSYNKGHRQSTIKLAMLYSFEYTGFPIEKDINKAFIFWKKAAFLGSSNAQFIVFKRITQFLNEGIIFETKFKHEK</sequence>
<evidence type="ECO:0000259" key="1">
    <source>
        <dbReference type="PROSITE" id="PS51203"/>
    </source>
</evidence>
<dbReference type="InterPro" id="IPR011990">
    <property type="entry name" value="TPR-like_helical_dom_sf"/>
</dbReference>
<protein>
    <submittedName>
        <fullName evidence="2">Chronic myelogenous leukemia tumor antigen 66</fullName>
    </submittedName>
</protein>
<accession>A0A9Q0RFY5</accession>
<comment type="caution">
    <text evidence="2">The sequence shown here is derived from an EMBL/GenBank/DDBJ whole genome shotgun (WGS) entry which is preliminary data.</text>
</comment>
<dbReference type="PROSITE" id="PS51203">
    <property type="entry name" value="CS"/>
    <property type="match status" value="1"/>
</dbReference>
<dbReference type="Gene3D" id="2.60.40.790">
    <property type="match status" value="1"/>
</dbReference>
<dbReference type="SUPFAM" id="SSF81901">
    <property type="entry name" value="HCP-like"/>
    <property type="match status" value="1"/>
</dbReference>
<dbReference type="InterPro" id="IPR008978">
    <property type="entry name" value="HSP20-like_chaperone"/>
</dbReference>
<organism evidence="2 3">
    <name type="scientific">Anaeramoeba ignava</name>
    <name type="common">Anaerobic marine amoeba</name>
    <dbReference type="NCBI Taxonomy" id="1746090"/>
    <lineage>
        <taxon>Eukaryota</taxon>
        <taxon>Metamonada</taxon>
        <taxon>Anaeramoebidae</taxon>
        <taxon>Anaeramoeba</taxon>
    </lineage>
</organism>
<dbReference type="Pfam" id="PF04969">
    <property type="entry name" value="CS"/>
    <property type="match status" value="1"/>
</dbReference>
<feature type="domain" description="CS" evidence="1">
    <location>
        <begin position="1"/>
        <end position="84"/>
    </location>
</feature>
<name>A0A9Q0RFY5_ANAIG</name>
<gene>
    <name evidence="2" type="ORF">M0811_04981</name>
</gene>
<dbReference type="InterPro" id="IPR007052">
    <property type="entry name" value="CS_dom"/>
</dbReference>
<dbReference type="Proteomes" id="UP001149090">
    <property type="component" value="Unassembled WGS sequence"/>
</dbReference>
<reference evidence="2" key="1">
    <citation type="submission" date="2022-10" db="EMBL/GenBank/DDBJ databases">
        <title>Novel sulphate-reducing endosymbionts in the free-living metamonad Anaeramoeba.</title>
        <authorList>
            <person name="Jerlstrom-Hultqvist J."/>
            <person name="Cepicka I."/>
            <person name="Gallot-Lavallee L."/>
            <person name="Salas-Leiva D."/>
            <person name="Curtis B.A."/>
            <person name="Zahonova K."/>
            <person name="Pipaliya S."/>
            <person name="Dacks J."/>
            <person name="Roger A.J."/>
        </authorList>
    </citation>
    <scope>NUCLEOTIDE SEQUENCE</scope>
    <source>
        <strain evidence="2">BMAN</strain>
    </source>
</reference>
<proteinExistence type="predicted"/>